<dbReference type="InterPro" id="IPR055454">
    <property type="entry name" value="CNOT1-like_NOT1_connector"/>
</dbReference>
<reference evidence="15 16" key="1">
    <citation type="submission" date="2019-09" db="EMBL/GenBank/DDBJ databases">
        <title>The hologenome of the rock-dwelling lichen Lasallia pustulata.</title>
        <authorList>
            <person name="Greshake Tzovaras B."/>
            <person name="Segers F."/>
            <person name="Bicker A."/>
            <person name="Dal Grande F."/>
            <person name="Otte J."/>
            <person name="Hankeln T."/>
            <person name="Schmitt I."/>
            <person name="Ebersberger I."/>
        </authorList>
    </citation>
    <scope>NUCLEOTIDE SEQUENCE [LARGE SCALE GENOMIC DNA]</scope>
    <source>
        <strain evidence="15">A1-1</strain>
    </source>
</reference>
<organism evidence="15 16">
    <name type="scientific">Lasallia pustulata</name>
    <dbReference type="NCBI Taxonomy" id="136370"/>
    <lineage>
        <taxon>Eukaryota</taxon>
        <taxon>Fungi</taxon>
        <taxon>Dikarya</taxon>
        <taxon>Ascomycota</taxon>
        <taxon>Pezizomycotina</taxon>
        <taxon>Lecanoromycetes</taxon>
        <taxon>OSLEUM clade</taxon>
        <taxon>Umbilicariomycetidae</taxon>
        <taxon>Umbilicariales</taxon>
        <taxon>Umbilicariaceae</taxon>
        <taxon>Lasallia</taxon>
    </lineage>
</organism>
<keyword evidence="5" id="KW-0539">Nucleus</keyword>
<evidence type="ECO:0000259" key="12">
    <source>
        <dbReference type="Pfam" id="PF16417"/>
    </source>
</evidence>
<feature type="compositionally biased region" description="Low complexity" evidence="8">
    <location>
        <begin position="134"/>
        <end position="154"/>
    </location>
</feature>
<feature type="compositionally biased region" description="Polar residues" evidence="8">
    <location>
        <begin position="49"/>
        <end position="70"/>
    </location>
</feature>
<dbReference type="FunFam" id="1.25.40.180:FF:000012">
    <property type="entry name" value="Ccr4-Not transcription complex subunit"/>
    <property type="match status" value="1"/>
</dbReference>
<dbReference type="Pfam" id="PF12842">
    <property type="entry name" value="DUF3819"/>
    <property type="match status" value="1"/>
</dbReference>
<feature type="region of interest" description="Disordered" evidence="8">
    <location>
        <begin position="1569"/>
        <end position="1590"/>
    </location>
</feature>
<feature type="compositionally biased region" description="Low complexity" evidence="8">
    <location>
        <begin position="174"/>
        <end position="187"/>
    </location>
</feature>
<accession>A0A5M8PNE3</accession>
<dbReference type="GO" id="GO:0000289">
    <property type="term" value="P:nuclear-transcribed mRNA poly(A) tail shortening"/>
    <property type="evidence" value="ECO:0007669"/>
    <property type="project" value="UniProtKB-ARBA"/>
</dbReference>
<dbReference type="Pfam" id="PF16415">
    <property type="entry name" value="CNOT1_CAF1_bind"/>
    <property type="match status" value="1"/>
</dbReference>
<dbReference type="InterPro" id="IPR038535">
    <property type="entry name" value="CNOT1_TTP_bind_sf"/>
</dbReference>
<evidence type="ECO:0000259" key="9">
    <source>
        <dbReference type="Pfam" id="PF04054"/>
    </source>
</evidence>
<dbReference type="GO" id="GO:0030015">
    <property type="term" value="C:CCR4-NOT core complex"/>
    <property type="evidence" value="ECO:0007669"/>
    <property type="project" value="InterPro"/>
</dbReference>
<dbReference type="Pfam" id="PF16417">
    <property type="entry name" value="CNOT1_TTP_bind"/>
    <property type="match status" value="1"/>
</dbReference>
<dbReference type="Pfam" id="PF16418">
    <property type="entry name" value="CNOT1_HEAT"/>
    <property type="match status" value="1"/>
</dbReference>
<dbReference type="InterPro" id="IPR032194">
    <property type="entry name" value="CNOT1_HEAT"/>
</dbReference>
<feature type="domain" description="CCR4-NOT transcription complex subunit 1 HEAT repeat" evidence="13">
    <location>
        <begin position="670"/>
        <end position="815"/>
    </location>
</feature>
<feature type="domain" description="CCR4-NOT transcription complex subunit 1" evidence="10">
    <location>
        <begin position="1350"/>
        <end position="1490"/>
    </location>
</feature>
<feature type="domain" description="CCR4-NOT transcription complex subunit 1 TTP binding" evidence="12">
    <location>
        <begin position="849"/>
        <end position="1001"/>
    </location>
</feature>
<evidence type="ECO:0000313" key="15">
    <source>
        <dbReference type="EMBL" id="KAA6410503.1"/>
    </source>
</evidence>
<dbReference type="Gene3D" id="1.25.40.180">
    <property type="match status" value="1"/>
</dbReference>
<dbReference type="PANTHER" id="PTHR13162:SF8">
    <property type="entry name" value="CCR4-NOT TRANSCRIPTION COMPLEX SUBUNIT 1"/>
    <property type="match status" value="1"/>
</dbReference>
<keyword evidence="3" id="KW-0805">Transcription regulation</keyword>
<evidence type="ECO:0000259" key="11">
    <source>
        <dbReference type="Pfam" id="PF16415"/>
    </source>
</evidence>
<evidence type="ECO:0000259" key="10">
    <source>
        <dbReference type="Pfam" id="PF12842"/>
    </source>
</evidence>
<proteinExistence type="predicted"/>
<feature type="compositionally biased region" description="Gly residues" evidence="8">
    <location>
        <begin position="155"/>
        <end position="166"/>
    </location>
</feature>
<sequence>MTFPPPHPASQNSIASSTNKTISARPPRSQQSPWALPGQTPGLRRGLTPLSTNVGASSSDPNSRRPGTSGSPSNASTTSPFASTFPSLLSSTSRASNTRNISSTSSSASPFPTQQTGSQQLHANQLLSSPRFRSNTPSSNSNLPSSAAGSTTASQGGGGGGSGGAGSSRSNTFSPSLPQQSLVSPTSTTFDRSTFTLTSSTSISSSQTSVSKIVVTQIFILLGSITEKEGKAKWDSQAEAIRKLVDSNGMEVFAKYFRRLLVGNAPQIFPGIGRNVENPGNYQLLVQEMQKITQDPEQAQKIAETIDTSEGDSFRDFDLSTFMDHFKFDPLSKTLLALAFKQASKADLRTKADAILSSNFPFLLQSLANVHNNDYDVPASLIAMTVSKFLQDPPRNFNSDNDKPRIAHALNLRYSKQNMQIPSSIRSALVLADLLEIGHQHARKIQKTGPRATATLDAARSTIASATNVEIDEEQVAGALLFMTLTHDWQQYDLGVYVAAVREVSLGRLNWQTVVRGLDRNGITVSRDQFLGLFNALLPIAQGDSQFDIQALWGGRWRYPATQLSFVLAFTSLPPSQLDATIIPRLRQAYNPADCEDGPESVVQYIEEARKSSMISLDAVTAMFDLIWDAETPPPLEDIEIAKNVVEANIGFFLCAAVGIPQPRSNNQEDIMAKMLNPYILKQQPDYSFVLHCVWKQDRQWLATRLIETHLEEPIKLPLLLEHAQEHGWLEDLSSMFNGFGMDLAALAHRKGLLELDQWAEGHLQRGSNDLGTALSKFLVLKTQDEMRTVRGEQPAPRTVSLAMKTVQAMLEILEEHPLERQDEQVLIERQCFQAFPRLINYGEGFDDIIEANGSDNNALSESTDAQMQDLYKRMYSAELEVRDIIEFLQEYKTSREPAKQDLFACMIHGLFDEYVCFNEYPLGPLATTAVLFGGIISCNLISGLTLRVGRGMVLEAVRDYGPETSMYKFGLQALIHFLNRLQEWPDFCESLLQVPGLQGTEAYGTAEEVLRGHERESTRDIESNGVHGHSSGMDLINGNIDDFLSPGANMQRLKSIHVDPLLQTERYEEPDEQVQDKVLFVLNNVSEQNLNVKLNDLREALEDKHHQWFASYLVEERAKLQPNYQQLYLDVLRLLGDKALWTEVLRETYVSVQRMLNAESTMSSATERTHLKNLGSWLGSLTIARDKPIKHKNISFKDLLIEGYDTQRLLIIIPFTCKVLGQATKSVVFKPPNPWLMDIIRLLIELYQFAEIKLNQKFDIEILCKDLNIDFKSIEPANDLRDRSQLEDDMSVPMIPDGIDGFDELTLGGINRSVRNARFSPSTIASSLPDLEPLLVFPPSSGSMVNQARLRQIVQSAVQRAILEIIAPVVERSITIATIATTNLIHKDFAMEPDEDRVRRSAQQMVRALSGSLALVTCKEPLRMSMTNYIRVAQADLPDQALPEGAILMCVNDNLDTACSMVEKQAEDRSMPEIEAHIESEIAQRRRHRAEHPNESYIDPGCSQWARVIPEPYKQAPGGLNQEQIAIYQDFARQSRGPPTHIQSASMDSGRQQLPDVLQEAFGAVPNLSTPAEPQAMSHQPTSQQHQQQQTRMLLPPISIAPSHFQVNGYLDSRTVQERIQTLIVELSQVAKDSPEKHLKDLPRGSPVMDIINQINMLLRSSPSNMDSLATNTARSVCVTLYGDTTDTLEIELLVQLLNKVCEISQDTWKQVLMWFAHPDDDRILNVPVTIALLEIRLMELVQVDMTLTKAIHQRKMVALDFLSEILDALLLAIHPFALRADFAGSLEALGQWLLEDPSLNTAADLIRKLKEAGVPEVVEREPDERSLIKRHQMQYLFMEWVRMCDHPHLTDKMFAAFISQLHQRQLLNSMEDMTLFFRLCIESSVDNFDREVLNPAGILLDAYLHVDALAKLIVLLVKFQGETDGAVKASKSEYMRSMLSLVTLILNNHHVMRGEHFSQRVFFRLFSSMLCEWHDVARQGAEQDKEMVLVFAHSFLTLQPNYFPGFAYGWLTLVSHRIFMPALLKMPDDEGWEPFAKIMEAMLSYVSELLQPPVIAEVAKDLYRGVLRILLILHHDFPEFLAENHYRLCNIIPSHCTQLRNLVLSAYPSSFPELPDPFTAGLKVDRLDEIRKAPRVAGDIIAPLLHADIKDVVDDSLRSVDVSDENIVRIANASHASLNKDLGGSQQTTNVDPTLLHALVLYIGQSAISTVGQKGGPSFNGNSPQASLMVRLAKELHPEARYYFISAVANQLRYPNSHTHYFSYALLHLFGNDHADQQESDVRQQITRVLLERLIVHRPHPWGLIITLLELLKNQNYMFWDLPFIKAAPGIERLFGVFFQHINQNPRSLS</sequence>
<dbReference type="InterPro" id="IPR024557">
    <property type="entry name" value="CNOT1_dom_4"/>
</dbReference>
<dbReference type="Pfam" id="PF04054">
    <property type="entry name" value="Not1"/>
    <property type="match status" value="1"/>
</dbReference>
<dbReference type="GO" id="GO:0005634">
    <property type="term" value="C:nucleus"/>
    <property type="evidence" value="ECO:0007669"/>
    <property type="project" value="UniProtKB-SubCell"/>
</dbReference>
<keyword evidence="4" id="KW-0804">Transcription</keyword>
<evidence type="ECO:0000256" key="8">
    <source>
        <dbReference type="SAM" id="MobiDB-lite"/>
    </source>
</evidence>
<feature type="domain" description="CCR4-NOT transcription complex subunit 1-like NOT1 connector" evidence="14">
    <location>
        <begin position="1668"/>
        <end position="1797"/>
    </location>
</feature>
<dbReference type="Gene3D" id="1.25.40.840">
    <property type="entry name" value="CCR4-NOT transcription complex subunit 1 TTP binding domain"/>
    <property type="match status" value="1"/>
</dbReference>
<dbReference type="CDD" id="cd20710">
    <property type="entry name" value="NOT1_connector"/>
    <property type="match status" value="1"/>
</dbReference>
<evidence type="ECO:0000256" key="3">
    <source>
        <dbReference type="ARBA" id="ARBA00023015"/>
    </source>
</evidence>
<dbReference type="GO" id="GO:0060090">
    <property type="term" value="F:molecular adaptor activity"/>
    <property type="evidence" value="ECO:0007669"/>
    <property type="project" value="TreeGrafter"/>
</dbReference>
<dbReference type="Proteomes" id="UP000324767">
    <property type="component" value="Unassembled WGS sequence"/>
</dbReference>
<dbReference type="InterPro" id="IPR032193">
    <property type="entry name" value="CNOT1_TTP_bind"/>
</dbReference>
<dbReference type="OrthoDB" id="1933107at2759"/>
<evidence type="ECO:0000259" key="13">
    <source>
        <dbReference type="Pfam" id="PF16418"/>
    </source>
</evidence>
<comment type="function">
    <text evidence="6">Acts as a component of the CCR4-NOT core complex, which in the nucleus seems to be a general transcription factor, and in the cytoplasm the major mRNA deadenylase involved in mRNA turnover. The NOT protein subcomplex negatively regulates the basal and activated transcription of many genes. Preferentially affects TC-type TATA element-dependent transcription. Could directly or indirectly inhibit component(s) of the general transcription machinery.</text>
</comment>
<feature type="domain" description="CCR4-NOT transcription complex subunit 1 CAF1-binding" evidence="11">
    <location>
        <begin position="1068"/>
        <end position="1288"/>
    </location>
</feature>
<comment type="subcellular location">
    <subcellularLocation>
        <location evidence="1">Nucleus</location>
    </subcellularLocation>
</comment>
<dbReference type="GO" id="GO:0000932">
    <property type="term" value="C:P-body"/>
    <property type="evidence" value="ECO:0007669"/>
    <property type="project" value="TreeGrafter"/>
</dbReference>
<evidence type="ECO:0000256" key="2">
    <source>
        <dbReference type="ARBA" id="ARBA00022491"/>
    </source>
</evidence>
<dbReference type="Gene3D" id="1.25.40.790">
    <property type="match status" value="1"/>
</dbReference>
<evidence type="ECO:0000256" key="5">
    <source>
        <dbReference type="ARBA" id="ARBA00023242"/>
    </source>
</evidence>
<gene>
    <name evidence="15" type="ORF">FRX48_05925</name>
</gene>
<comment type="caution">
    <text evidence="15">The sequence shown here is derived from an EMBL/GenBank/DDBJ whole genome shotgun (WGS) entry which is preliminary data.</text>
</comment>
<dbReference type="GO" id="GO:0017148">
    <property type="term" value="P:negative regulation of translation"/>
    <property type="evidence" value="ECO:0007669"/>
    <property type="project" value="InterPro"/>
</dbReference>
<feature type="compositionally biased region" description="Polar residues" evidence="8">
    <location>
        <begin position="110"/>
        <end position="133"/>
    </location>
</feature>
<protein>
    <recommendedName>
        <fullName evidence="7">General negative regulator of transcription subunit 1</fullName>
    </recommendedName>
</protein>
<dbReference type="InterPro" id="IPR040398">
    <property type="entry name" value="Not1"/>
</dbReference>
<dbReference type="InterPro" id="IPR032191">
    <property type="entry name" value="CNOT1_CAF1_bind"/>
</dbReference>
<feature type="compositionally biased region" description="Low complexity" evidence="8">
    <location>
        <begin position="71"/>
        <end position="109"/>
    </location>
</feature>
<feature type="domain" description="CCR4-Not complex component Not1 C-terminal" evidence="9">
    <location>
        <begin position="1972"/>
        <end position="2337"/>
    </location>
</feature>
<name>A0A5M8PNE3_9LECA</name>
<dbReference type="Pfam" id="PF25097">
    <property type="entry name" value="ARM_Cnot1"/>
    <property type="match status" value="1"/>
</dbReference>
<feature type="compositionally biased region" description="Low complexity" evidence="8">
    <location>
        <begin position="1579"/>
        <end position="1590"/>
    </location>
</feature>
<dbReference type="EMBL" id="VXIT01000009">
    <property type="protein sequence ID" value="KAA6410503.1"/>
    <property type="molecule type" value="Genomic_DNA"/>
</dbReference>
<feature type="compositionally biased region" description="Polar residues" evidence="8">
    <location>
        <begin position="9"/>
        <end position="33"/>
    </location>
</feature>
<evidence type="ECO:0000256" key="1">
    <source>
        <dbReference type="ARBA" id="ARBA00004123"/>
    </source>
</evidence>
<feature type="region of interest" description="Disordered" evidence="8">
    <location>
        <begin position="1"/>
        <end position="187"/>
    </location>
</feature>
<dbReference type="PANTHER" id="PTHR13162">
    <property type="entry name" value="CCR4-NOT TRANSCRIPTION COMPLEX"/>
    <property type="match status" value="1"/>
</dbReference>
<evidence type="ECO:0000256" key="6">
    <source>
        <dbReference type="ARBA" id="ARBA00059181"/>
    </source>
</evidence>
<evidence type="ECO:0000259" key="14">
    <source>
        <dbReference type="Pfam" id="PF25097"/>
    </source>
</evidence>
<evidence type="ECO:0000256" key="4">
    <source>
        <dbReference type="ARBA" id="ARBA00023163"/>
    </source>
</evidence>
<dbReference type="InterPro" id="IPR007196">
    <property type="entry name" value="CCR4-Not_Not1_C"/>
</dbReference>
<evidence type="ECO:0000313" key="16">
    <source>
        <dbReference type="Proteomes" id="UP000324767"/>
    </source>
</evidence>
<keyword evidence="2" id="KW-0678">Repressor</keyword>
<evidence type="ECO:0000256" key="7">
    <source>
        <dbReference type="ARBA" id="ARBA00074459"/>
    </source>
</evidence>
<dbReference type="Gene3D" id="1.25.40.800">
    <property type="match status" value="1"/>
</dbReference>